<evidence type="ECO:0000256" key="9">
    <source>
        <dbReference type="ARBA" id="ARBA00023242"/>
    </source>
</evidence>
<keyword evidence="7" id="KW-0238">DNA-binding</keyword>
<evidence type="ECO:0000313" key="14">
    <source>
        <dbReference type="Proteomes" id="UP001153954"/>
    </source>
</evidence>
<keyword evidence="6" id="KW-0805">Transcription regulation</keyword>
<gene>
    <name evidence="13" type="ORF">EEDITHA_LOCUS38</name>
</gene>
<dbReference type="InterPro" id="IPR036236">
    <property type="entry name" value="Znf_C2H2_sf"/>
</dbReference>
<keyword evidence="5" id="KW-0862">Zinc</keyword>
<dbReference type="GO" id="GO:0005634">
    <property type="term" value="C:nucleus"/>
    <property type="evidence" value="ECO:0007669"/>
    <property type="project" value="UniProtKB-SubCell"/>
</dbReference>
<keyword evidence="14" id="KW-1185">Reference proteome</keyword>
<proteinExistence type="predicted"/>
<evidence type="ECO:0000256" key="8">
    <source>
        <dbReference type="ARBA" id="ARBA00023163"/>
    </source>
</evidence>
<dbReference type="FunFam" id="3.30.160.60:FF:000325">
    <property type="entry name" value="ZFP90 zinc finger protein"/>
    <property type="match status" value="1"/>
</dbReference>
<feature type="domain" description="C2H2-type" evidence="12">
    <location>
        <begin position="171"/>
        <end position="198"/>
    </location>
</feature>
<evidence type="ECO:0000256" key="11">
    <source>
        <dbReference type="SAM" id="MobiDB-lite"/>
    </source>
</evidence>
<dbReference type="Proteomes" id="UP001153954">
    <property type="component" value="Unassembled WGS sequence"/>
</dbReference>
<dbReference type="AlphaFoldDB" id="A0AAU9TDC2"/>
<sequence length="809" mass="96691">MVLNIILRHYYERNRSKTKNLKPFQCKFCDYACRDSSTLRKHEERHMGISRRYQCKMCDKSYKTKSVLKDHIAEAHLDVNVKNRPCDECGKMFKSNKTLATHIKLVHEKIYSCKCDICGVEISNKYNMAAHLTKHVHFKPFKCSFDGCTKRFKDKSTLKKHSIIHYPDKQFTCSLCERRFTRIYRLKKHMKQHQFKRKTVVCDYCGTSFYNKNYLKNHITKKHCVREKFICDYCGLLTYNKPSIVMHIKYGHGSEHDRQCKICKKNFKMHKYLKLHYWNTHCIKYNMAPRKPKQKKRKIIIKEETKEVELLHEVKVEPLSDSDPDTKIKDERNEKTKKQAIRFEDFFIEHIMKPDNNLRAKIKIKPVNNSQLDEIYNNLIVEEKIGSENRNIKDNSLGGNDEENNESSAKSLENDRQDNDDGDNFVENNDSNDPDYVNENDRSTQSKRIKINTHQCYVCFKLYETKDKLIDHCQEHFDVCNINMLKKCPLCDYVTKLNLPRHMLMVHKINIKIPYANIKDRKNNNNGSRFYYNVDNEKISEIEIIPSIKNLNRRAYIELDKRKREINSKSITKTKLVKKQGEWIVEKVKIDAKSSDIVLPKIEDSDYLGKMKLLYMKAKNNGQIMMFPCNKCDKICQTLSALKLHMRKHDPNPKPYRKKVWKHKLTEDQLKKINEKPIYVNPNRYEKPKPIINRHKCDPKLKEFYETNIQGGDIEFWHFLKIFNRMSRENINDFSDLENRKEYGIHFSLPAKDALKVENERDRKRLKESKKQVKYSFKRKIMISKRDHERRKAMIDVLRRNLYENNVDN</sequence>
<dbReference type="SMART" id="SM00355">
    <property type="entry name" value="ZnF_C2H2"/>
    <property type="match status" value="12"/>
</dbReference>
<comment type="subcellular location">
    <subcellularLocation>
        <location evidence="1">Nucleus</location>
    </subcellularLocation>
</comment>
<dbReference type="PANTHER" id="PTHR24379:SF121">
    <property type="entry name" value="C2H2-TYPE DOMAIN-CONTAINING PROTEIN"/>
    <property type="match status" value="1"/>
</dbReference>
<name>A0AAU9TDC2_EUPED</name>
<evidence type="ECO:0000313" key="13">
    <source>
        <dbReference type="EMBL" id="CAH2083298.1"/>
    </source>
</evidence>
<feature type="domain" description="C2H2-type" evidence="12">
    <location>
        <begin position="111"/>
        <end position="140"/>
    </location>
</feature>
<keyword evidence="9" id="KW-0539">Nucleus</keyword>
<feature type="domain" description="C2H2-type" evidence="12">
    <location>
        <begin position="84"/>
        <end position="107"/>
    </location>
</feature>
<evidence type="ECO:0000256" key="2">
    <source>
        <dbReference type="ARBA" id="ARBA00022723"/>
    </source>
</evidence>
<dbReference type="PROSITE" id="PS00028">
    <property type="entry name" value="ZINC_FINGER_C2H2_1"/>
    <property type="match status" value="10"/>
</dbReference>
<evidence type="ECO:0000256" key="6">
    <source>
        <dbReference type="ARBA" id="ARBA00023015"/>
    </source>
</evidence>
<evidence type="ECO:0000256" key="5">
    <source>
        <dbReference type="ARBA" id="ARBA00022833"/>
    </source>
</evidence>
<feature type="region of interest" description="Disordered" evidence="11">
    <location>
        <begin position="390"/>
        <end position="445"/>
    </location>
</feature>
<feature type="domain" description="C2H2-type" evidence="12">
    <location>
        <begin position="141"/>
        <end position="170"/>
    </location>
</feature>
<keyword evidence="3" id="KW-0677">Repeat</keyword>
<evidence type="ECO:0000256" key="3">
    <source>
        <dbReference type="ARBA" id="ARBA00022737"/>
    </source>
</evidence>
<feature type="domain" description="C2H2-type" evidence="12">
    <location>
        <begin position="200"/>
        <end position="228"/>
    </location>
</feature>
<dbReference type="EMBL" id="CAKOGL010000001">
    <property type="protein sequence ID" value="CAH2083298.1"/>
    <property type="molecule type" value="Genomic_DNA"/>
</dbReference>
<dbReference type="GO" id="GO:0003677">
    <property type="term" value="F:DNA binding"/>
    <property type="evidence" value="ECO:0007669"/>
    <property type="project" value="UniProtKB-KW"/>
</dbReference>
<feature type="compositionally biased region" description="Acidic residues" evidence="11">
    <location>
        <begin position="420"/>
        <end position="438"/>
    </location>
</feature>
<dbReference type="Gene3D" id="3.30.160.60">
    <property type="entry name" value="Classic Zinc Finger"/>
    <property type="match status" value="6"/>
</dbReference>
<organism evidence="13 14">
    <name type="scientific">Euphydryas editha</name>
    <name type="common">Edith's checkerspot</name>
    <dbReference type="NCBI Taxonomy" id="104508"/>
    <lineage>
        <taxon>Eukaryota</taxon>
        <taxon>Metazoa</taxon>
        <taxon>Ecdysozoa</taxon>
        <taxon>Arthropoda</taxon>
        <taxon>Hexapoda</taxon>
        <taxon>Insecta</taxon>
        <taxon>Pterygota</taxon>
        <taxon>Neoptera</taxon>
        <taxon>Endopterygota</taxon>
        <taxon>Lepidoptera</taxon>
        <taxon>Glossata</taxon>
        <taxon>Ditrysia</taxon>
        <taxon>Papilionoidea</taxon>
        <taxon>Nymphalidae</taxon>
        <taxon>Nymphalinae</taxon>
        <taxon>Euphydryas</taxon>
    </lineage>
</organism>
<keyword evidence="4 10" id="KW-0863">Zinc-finger</keyword>
<dbReference type="PANTHER" id="PTHR24379">
    <property type="entry name" value="KRAB AND ZINC FINGER DOMAIN-CONTAINING"/>
    <property type="match status" value="1"/>
</dbReference>
<evidence type="ECO:0000256" key="1">
    <source>
        <dbReference type="ARBA" id="ARBA00004123"/>
    </source>
</evidence>
<dbReference type="InterPro" id="IPR013087">
    <property type="entry name" value="Znf_C2H2_type"/>
</dbReference>
<evidence type="ECO:0000256" key="7">
    <source>
        <dbReference type="ARBA" id="ARBA00023125"/>
    </source>
</evidence>
<evidence type="ECO:0000256" key="10">
    <source>
        <dbReference type="PROSITE-ProRule" id="PRU00042"/>
    </source>
</evidence>
<accession>A0AAU9TDC2</accession>
<dbReference type="PROSITE" id="PS50157">
    <property type="entry name" value="ZINC_FINGER_C2H2_2"/>
    <property type="match status" value="8"/>
</dbReference>
<reference evidence="13" key="1">
    <citation type="submission" date="2022-03" db="EMBL/GenBank/DDBJ databases">
        <authorList>
            <person name="Tunstrom K."/>
        </authorList>
    </citation>
    <scope>NUCLEOTIDE SEQUENCE</scope>
</reference>
<feature type="domain" description="C2H2-type" evidence="12">
    <location>
        <begin position="24"/>
        <end position="51"/>
    </location>
</feature>
<evidence type="ECO:0000259" key="12">
    <source>
        <dbReference type="PROSITE" id="PS50157"/>
    </source>
</evidence>
<comment type="caution">
    <text evidence="13">The sequence shown here is derived from an EMBL/GenBank/DDBJ whole genome shotgun (WGS) entry which is preliminary data.</text>
</comment>
<evidence type="ECO:0000256" key="4">
    <source>
        <dbReference type="ARBA" id="ARBA00022771"/>
    </source>
</evidence>
<protein>
    <recommendedName>
        <fullName evidence="12">C2H2-type domain-containing protein</fullName>
    </recommendedName>
</protein>
<dbReference type="Pfam" id="PF00096">
    <property type="entry name" value="zf-C2H2"/>
    <property type="match status" value="6"/>
</dbReference>
<feature type="domain" description="C2H2-type" evidence="12">
    <location>
        <begin position="627"/>
        <end position="654"/>
    </location>
</feature>
<keyword evidence="8" id="KW-0804">Transcription</keyword>
<keyword evidence="2" id="KW-0479">Metal-binding</keyword>
<dbReference type="GO" id="GO:0008270">
    <property type="term" value="F:zinc ion binding"/>
    <property type="evidence" value="ECO:0007669"/>
    <property type="project" value="UniProtKB-KW"/>
</dbReference>
<dbReference type="SUPFAM" id="SSF57667">
    <property type="entry name" value="beta-beta-alpha zinc fingers"/>
    <property type="match status" value="5"/>
</dbReference>
<feature type="domain" description="C2H2-type" evidence="12">
    <location>
        <begin position="53"/>
        <end position="76"/>
    </location>
</feature>